<keyword evidence="3" id="KW-0067">ATP-binding</keyword>
<feature type="domain" description="AAA+ ATPase" evidence="4">
    <location>
        <begin position="21"/>
        <end position="206"/>
    </location>
</feature>
<dbReference type="RefSeq" id="WP_214400393.1">
    <property type="nucleotide sequence ID" value="NZ_LR792632.1"/>
</dbReference>
<evidence type="ECO:0000313" key="6">
    <source>
        <dbReference type="Proteomes" id="UP000679213"/>
    </source>
</evidence>
<dbReference type="Gene3D" id="1.10.10.10">
    <property type="entry name" value="Winged helix-like DNA-binding domain superfamily/Winged helix DNA-binding domain"/>
    <property type="match status" value="1"/>
</dbReference>
<organism evidence="5 6">
    <name type="scientific">Methanocaldococcus lauensis</name>
    <dbReference type="NCBI Taxonomy" id="2546128"/>
    <lineage>
        <taxon>Archaea</taxon>
        <taxon>Methanobacteriati</taxon>
        <taxon>Methanobacteriota</taxon>
        <taxon>Methanomada group</taxon>
        <taxon>Methanococci</taxon>
        <taxon>Methanococcales</taxon>
        <taxon>Methanocaldococcaceae</taxon>
        <taxon>Methanocaldococcus</taxon>
    </lineage>
</organism>
<dbReference type="SUPFAM" id="SSF52540">
    <property type="entry name" value="P-loop containing nucleoside triphosphate hydrolases"/>
    <property type="match status" value="1"/>
</dbReference>
<dbReference type="PANTHER" id="PTHR37096">
    <property type="entry name" value="YALI0E33429P"/>
    <property type="match status" value="1"/>
</dbReference>
<keyword evidence="2" id="KW-0547">Nucleotide-binding</keyword>
<evidence type="ECO:0000259" key="4">
    <source>
        <dbReference type="SMART" id="SM00382"/>
    </source>
</evidence>
<protein>
    <submittedName>
        <fullName evidence="5">ATPase</fullName>
    </submittedName>
</protein>
<accession>A0A8D6PSZ2</accession>
<dbReference type="CDD" id="cd00009">
    <property type="entry name" value="AAA"/>
    <property type="match status" value="1"/>
</dbReference>
<dbReference type="Pfam" id="PF01637">
    <property type="entry name" value="ATPase_2"/>
    <property type="match status" value="1"/>
</dbReference>
<name>A0A8D6PSZ2_9EURY</name>
<dbReference type="PANTHER" id="PTHR37096:SF1">
    <property type="entry name" value="AAA+ ATPASE DOMAIN-CONTAINING PROTEIN"/>
    <property type="match status" value="1"/>
</dbReference>
<dbReference type="KEGG" id="mesg:MLAUSG7_0506"/>
<evidence type="ECO:0000313" key="5">
    <source>
        <dbReference type="EMBL" id="CAB3288019.1"/>
    </source>
</evidence>
<dbReference type="GO" id="GO:0005524">
    <property type="term" value="F:ATP binding"/>
    <property type="evidence" value="ECO:0007669"/>
    <property type="project" value="UniProtKB-KW"/>
</dbReference>
<sequence length="349" mass="41336">MKFFNREKEINEILSILEGEPNFIYFIFGPINSGKTALINEIISNRLDKNKYVVFYFDLREIFLSKYKDFIEVLFEEYSEDKKPLEVIKSIIKDIPVVSGIPVPKNTLNELLNKKTTKNVFKYITNILLELKKQGKQPVIILDELQKIGDMKINGFLIYELFNYFISLTKHKHLCHVFCTSSDSLFIEKVYNEAMLDGRVDYILVDDFDKETALKFMDFLAKEILNKNLSNEEKEKIYSYVGGKPASIYKVIDKMRYKDLEDILNLMLKEEISKLKYFLEDVKEDNEEFYKEVVNYLSLFKENYIIEDMKIPKKIREFLIKKNILFLNPIDGNLKPQSYLVWNAIKRVL</sequence>
<dbReference type="InterPro" id="IPR011579">
    <property type="entry name" value="ATPase_dom"/>
</dbReference>
<dbReference type="InterPro" id="IPR049081">
    <property type="entry name" value="MJ1010-like_2nd"/>
</dbReference>
<dbReference type="Pfam" id="PF21690">
    <property type="entry name" value="MJ1010-like_2nd"/>
    <property type="match status" value="1"/>
</dbReference>
<dbReference type="AlphaFoldDB" id="A0A8D6PSZ2"/>
<proteinExistence type="inferred from homology"/>
<keyword evidence="6" id="KW-1185">Reference proteome</keyword>
<comment type="similarity">
    <text evidence="1">Belongs to the archaeal ATPase family.</text>
</comment>
<dbReference type="InterPro" id="IPR027417">
    <property type="entry name" value="P-loop_NTPase"/>
</dbReference>
<dbReference type="Proteomes" id="UP000679213">
    <property type="component" value="Chromosome I"/>
</dbReference>
<dbReference type="SMART" id="SM00382">
    <property type="entry name" value="AAA"/>
    <property type="match status" value="1"/>
</dbReference>
<dbReference type="GeneID" id="65883316"/>
<dbReference type="InterPro" id="IPR003593">
    <property type="entry name" value="AAA+_ATPase"/>
</dbReference>
<dbReference type="EMBL" id="LR792632">
    <property type="protein sequence ID" value="CAB3288019.1"/>
    <property type="molecule type" value="Genomic_DNA"/>
</dbReference>
<dbReference type="Gene3D" id="3.40.50.300">
    <property type="entry name" value="P-loop containing nucleotide triphosphate hydrolases"/>
    <property type="match status" value="1"/>
</dbReference>
<dbReference type="InterPro" id="IPR036388">
    <property type="entry name" value="WH-like_DNA-bd_sf"/>
</dbReference>
<evidence type="ECO:0000256" key="1">
    <source>
        <dbReference type="ARBA" id="ARBA00006755"/>
    </source>
</evidence>
<gene>
    <name evidence="5" type="ORF">MLAUSG7_0506</name>
</gene>
<dbReference type="InterPro" id="IPR051667">
    <property type="entry name" value="Archaeal_ATPase_domain"/>
</dbReference>
<evidence type="ECO:0000256" key="3">
    <source>
        <dbReference type="ARBA" id="ARBA00022840"/>
    </source>
</evidence>
<reference evidence="5 6" key="1">
    <citation type="submission" date="2020-04" db="EMBL/GenBank/DDBJ databases">
        <authorList>
            <consortium name="Genoscope - CEA"/>
            <person name="William W."/>
        </authorList>
    </citation>
    <scope>NUCLEOTIDE SEQUENCE [LARGE SCALE GENOMIC DNA]</scope>
    <source>
        <strain evidence="5 6">SG7</strain>
    </source>
</reference>
<evidence type="ECO:0000256" key="2">
    <source>
        <dbReference type="ARBA" id="ARBA00022741"/>
    </source>
</evidence>